<evidence type="ECO:0008006" key="3">
    <source>
        <dbReference type="Google" id="ProtNLM"/>
    </source>
</evidence>
<protein>
    <recommendedName>
        <fullName evidence="3">Transcription factor domain-containing protein</fullName>
    </recommendedName>
</protein>
<dbReference type="AlphaFoldDB" id="A0A0C3E605"/>
<dbReference type="EMBL" id="KN822010">
    <property type="protein sequence ID" value="KIM68205.1"/>
    <property type="molecule type" value="Genomic_DNA"/>
</dbReference>
<gene>
    <name evidence="1" type="ORF">SCLCIDRAFT_1010005</name>
</gene>
<dbReference type="Proteomes" id="UP000053989">
    <property type="component" value="Unassembled WGS sequence"/>
</dbReference>
<organism evidence="1 2">
    <name type="scientific">Scleroderma citrinum Foug A</name>
    <dbReference type="NCBI Taxonomy" id="1036808"/>
    <lineage>
        <taxon>Eukaryota</taxon>
        <taxon>Fungi</taxon>
        <taxon>Dikarya</taxon>
        <taxon>Basidiomycota</taxon>
        <taxon>Agaricomycotina</taxon>
        <taxon>Agaricomycetes</taxon>
        <taxon>Agaricomycetidae</taxon>
        <taxon>Boletales</taxon>
        <taxon>Sclerodermatineae</taxon>
        <taxon>Sclerodermataceae</taxon>
        <taxon>Scleroderma</taxon>
    </lineage>
</organism>
<sequence>MNFTFLTGRKLTLSHISVLVWTDEEHVGREVITLMRAVIHECHRALCSHSDLTVPGGSENSEEQPTQMMELPCLVEGSRSHVQHEAVAAAEKERKTNEHLCAVHAILGTAMFIFGKIIYRNASLALQGEPATPLPYWLSALDVFESGYNLPARTNASYSHKENWLLSVSHSRVLVALIGQFITEEEKKRSTIELFTRGSKWASNSPLGTIVSMRPPPTQRMALSLMSTGELMLIATDQFMRGILHMPHHNSTEFPYFSRVEELLTIATEVLEVVERLPLSVQRPPWAIWVESILNLIKAETATDEQNERCHLARVWCRSLIYVDQKSEVV</sequence>
<dbReference type="STRING" id="1036808.A0A0C3E605"/>
<dbReference type="HOGENOM" id="CLU_725857_0_0_1"/>
<keyword evidence="2" id="KW-1185">Reference proteome</keyword>
<evidence type="ECO:0000313" key="1">
    <source>
        <dbReference type="EMBL" id="KIM68205.1"/>
    </source>
</evidence>
<evidence type="ECO:0000313" key="2">
    <source>
        <dbReference type="Proteomes" id="UP000053989"/>
    </source>
</evidence>
<name>A0A0C3E605_9AGAM</name>
<reference evidence="2" key="2">
    <citation type="submission" date="2015-01" db="EMBL/GenBank/DDBJ databases">
        <title>Evolutionary Origins and Diversification of the Mycorrhizal Mutualists.</title>
        <authorList>
            <consortium name="DOE Joint Genome Institute"/>
            <consortium name="Mycorrhizal Genomics Consortium"/>
            <person name="Kohler A."/>
            <person name="Kuo A."/>
            <person name="Nagy L.G."/>
            <person name="Floudas D."/>
            <person name="Copeland A."/>
            <person name="Barry K.W."/>
            <person name="Cichocki N."/>
            <person name="Veneault-Fourrey C."/>
            <person name="LaButti K."/>
            <person name="Lindquist E.A."/>
            <person name="Lipzen A."/>
            <person name="Lundell T."/>
            <person name="Morin E."/>
            <person name="Murat C."/>
            <person name="Riley R."/>
            <person name="Ohm R."/>
            <person name="Sun H."/>
            <person name="Tunlid A."/>
            <person name="Henrissat B."/>
            <person name="Grigoriev I.V."/>
            <person name="Hibbett D.S."/>
            <person name="Martin F."/>
        </authorList>
    </citation>
    <scope>NUCLEOTIDE SEQUENCE [LARGE SCALE GENOMIC DNA]</scope>
    <source>
        <strain evidence="2">Foug A</strain>
    </source>
</reference>
<accession>A0A0C3E605</accession>
<dbReference type="InParanoid" id="A0A0C3E605"/>
<dbReference type="OrthoDB" id="3204217at2759"/>
<reference evidence="1 2" key="1">
    <citation type="submission" date="2014-04" db="EMBL/GenBank/DDBJ databases">
        <authorList>
            <consortium name="DOE Joint Genome Institute"/>
            <person name="Kuo A."/>
            <person name="Kohler A."/>
            <person name="Nagy L.G."/>
            <person name="Floudas D."/>
            <person name="Copeland A."/>
            <person name="Barry K.W."/>
            <person name="Cichocki N."/>
            <person name="Veneault-Fourrey C."/>
            <person name="LaButti K."/>
            <person name="Lindquist E.A."/>
            <person name="Lipzen A."/>
            <person name="Lundell T."/>
            <person name="Morin E."/>
            <person name="Murat C."/>
            <person name="Sun H."/>
            <person name="Tunlid A."/>
            <person name="Henrissat B."/>
            <person name="Grigoriev I.V."/>
            <person name="Hibbett D.S."/>
            <person name="Martin F."/>
            <person name="Nordberg H.P."/>
            <person name="Cantor M.N."/>
            <person name="Hua S.X."/>
        </authorList>
    </citation>
    <scope>NUCLEOTIDE SEQUENCE [LARGE SCALE GENOMIC DNA]</scope>
    <source>
        <strain evidence="1 2">Foug A</strain>
    </source>
</reference>
<proteinExistence type="predicted"/>